<dbReference type="RefSeq" id="WP_408166896.1">
    <property type="nucleotide sequence ID" value="NZ_JAQQFR010000004.1"/>
</dbReference>
<sequence length="389" mass="41047">MLNNACLNDTTELSDWLRLTQTEGVGVEVARRLLTAFGMPSDIFAADVTELSTVVTERIARALLKSPSAMMQNHIERTLVWIEEAGNRIVTLADAGYPQALLNISDPPVLLYIKGRAELLAASSLAVVGSRNASTQGIQNSEHFSDAASRAGLTIVSGLALGIDAAAHLGGLRGRGSTVAVIGTGLDIVYPARNRTLAHRLAEEGCIVSEYPLGMPPIASNFPRRNRIISGLSRAVLVVEAAAQSGSLITARMAAEQGRDVFAIPGSIHSPLSKGCHLLIKQGAKLVESAEDILEELGRLPLSSPSRLSLPSLLPSSLEAASPTSTSSTAMNNHEDDAVLKAMGFDPIAGDMLSMRSGFDAAALNAHLLTLEMEGVVECLPGGLYRRIN</sequence>
<dbReference type="SUPFAM" id="SSF47781">
    <property type="entry name" value="RuvA domain 2-like"/>
    <property type="match status" value="1"/>
</dbReference>
<feature type="domain" description="Smf/DprA SLOG" evidence="2">
    <location>
        <begin position="89"/>
        <end position="297"/>
    </location>
</feature>
<dbReference type="InterPro" id="IPR057666">
    <property type="entry name" value="DrpA_SLOG"/>
</dbReference>
<dbReference type="NCBIfam" id="TIGR00732">
    <property type="entry name" value="dprA"/>
    <property type="match status" value="1"/>
</dbReference>
<dbReference type="InterPro" id="IPR010994">
    <property type="entry name" value="RuvA_2-like"/>
</dbReference>
<dbReference type="Pfam" id="PF02481">
    <property type="entry name" value="DNA_processg_A"/>
    <property type="match status" value="1"/>
</dbReference>
<dbReference type="Proteomes" id="UP001629214">
    <property type="component" value="Unassembled WGS sequence"/>
</dbReference>
<dbReference type="SUPFAM" id="SSF102405">
    <property type="entry name" value="MCP/YpsA-like"/>
    <property type="match status" value="1"/>
</dbReference>
<dbReference type="PANTHER" id="PTHR43022:SF1">
    <property type="entry name" value="PROTEIN SMF"/>
    <property type="match status" value="1"/>
</dbReference>
<name>A0ABW8Z533_9BURK</name>
<keyword evidence="5" id="KW-1185">Reference proteome</keyword>
<organism evidence="4 5">
    <name type="scientific">Herbaspirillum rhizosphaerae</name>
    <dbReference type="NCBI Taxonomy" id="346179"/>
    <lineage>
        <taxon>Bacteria</taxon>
        <taxon>Pseudomonadati</taxon>
        <taxon>Pseudomonadota</taxon>
        <taxon>Betaproteobacteria</taxon>
        <taxon>Burkholderiales</taxon>
        <taxon>Oxalobacteraceae</taxon>
        <taxon>Herbaspirillum</taxon>
    </lineage>
</organism>
<gene>
    <name evidence="4" type="primary">dprA</name>
    <name evidence="4" type="ORF">PQR63_07245</name>
</gene>
<evidence type="ECO:0000313" key="4">
    <source>
        <dbReference type="EMBL" id="MFL9878167.1"/>
    </source>
</evidence>
<dbReference type="InterPro" id="IPR036388">
    <property type="entry name" value="WH-like_DNA-bd_sf"/>
</dbReference>
<dbReference type="InterPro" id="IPR003488">
    <property type="entry name" value="DprA"/>
</dbReference>
<dbReference type="Gene3D" id="1.10.10.10">
    <property type="entry name" value="Winged helix-like DNA-binding domain superfamily/Winged helix DNA-binding domain"/>
    <property type="match status" value="1"/>
</dbReference>
<proteinExistence type="inferred from homology"/>
<dbReference type="Pfam" id="PF17782">
    <property type="entry name" value="WHD_DprA"/>
    <property type="match status" value="1"/>
</dbReference>
<protein>
    <submittedName>
        <fullName evidence="4">DNA-processing protein DprA</fullName>
    </submittedName>
</protein>
<reference evidence="4 5" key="1">
    <citation type="journal article" date="2024" name="Chem. Sci.">
        <title>Discovery of megapolipeptins by genome mining of a Burkholderiales bacteria collection.</title>
        <authorList>
            <person name="Paulo B.S."/>
            <person name="Recchia M.J.J."/>
            <person name="Lee S."/>
            <person name="Fergusson C.H."/>
            <person name="Romanowski S.B."/>
            <person name="Hernandez A."/>
            <person name="Krull N."/>
            <person name="Liu D.Y."/>
            <person name="Cavanagh H."/>
            <person name="Bos A."/>
            <person name="Gray C.A."/>
            <person name="Murphy B.T."/>
            <person name="Linington R.G."/>
            <person name="Eustaquio A.S."/>
        </authorList>
    </citation>
    <scope>NUCLEOTIDE SEQUENCE [LARGE SCALE GENOMIC DNA]</scope>
    <source>
        <strain evidence="4 5">RL21-008-BIB-B</strain>
    </source>
</reference>
<comment type="similarity">
    <text evidence="1">Belongs to the DprA/Smf family.</text>
</comment>
<dbReference type="EMBL" id="JAQQFR010000004">
    <property type="protein sequence ID" value="MFL9878167.1"/>
    <property type="molecule type" value="Genomic_DNA"/>
</dbReference>
<dbReference type="PANTHER" id="PTHR43022">
    <property type="entry name" value="PROTEIN SMF"/>
    <property type="match status" value="1"/>
</dbReference>
<evidence type="ECO:0000256" key="1">
    <source>
        <dbReference type="ARBA" id="ARBA00006525"/>
    </source>
</evidence>
<accession>A0ABW8Z533</accession>
<dbReference type="InterPro" id="IPR041614">
    <property type="entry name" value="DprA_WH"/>
</dbReference>
<evidence type="ECO:0000313" key="5">
    <source>
        <dbReference type="Proteomes" id="UP001629214"/>
    </source>
</evidence>
<evidence type="ECO:0000259" key="3">
    <source>
        <dbReference type="Pfam" id="PF17782"/>
    </source>
</evidence>
<comment type="caution">
    <text evidence="4">The sequence shown here is derived from an EMBL/GenBank/DDBJ whole genome shotgun (WGS) entry which is preliminary data.</text>
</comment>
<feature type="domain" description="DprA winged helix" evidence="3">
    <location>
        <begin position="329"/>
        <end position="383"/>
    </location>
</feature>
<dbReference type="Gene3D" id="3.40.50.450">
    <property type="match status" value="1"/>
</dbReference>
<evidence type="ECO:0000259" key="2">
    <source>
        <dbReference type="Pfam" id="PF02481"/>
    </source>
</evidence>